<dbReference type="PANTHER" id="PTHR22945:SF40">
    <property type="entry name" value="SERPENTINE RECEPTOR, CLASS D (DELTA)-RELATED"/>
    <property type="match status" value="1"/>
</dbReference>
<evidence type="ECO:0000256" key="6">
    <source>
        <dbReference type="SAM" id="Phobius"/>
    </source>
</evidence>
<protein>
    <recommendedName>
        <fullName evidence="7">G-protein coupled receptors family 1 profile domain-containing protein</fullName>
    </recommendedName>
</protein>
<dbReference type="PANTHER" id="PTHR22945">
    <property type="entry name" value="SERPENTINE RECEPTOR, CLASS D DELTA"/>
    <property type="match status" value="1"/>
</dbReference>
<evidence type="ECO:0000256" key="5">
    <source>
        <dbReference type="ARBA" id="ARBA00023136"/>
    </source>
</evidence>
<evidence type="ECO:0000256" key="1">
    <source>
        <dbReference type="ARBA" id="ARBA00004141"/>
    </source>
</evidence>
<dbReference type="InterPro" id="IPR017452">
    <property type="entry name" value="GPCR_Rhodpsn_7TM"/>
</dbReference>
<name>A0AAV5VB34_9BILA</name>
<comment type="subcellular location">
    <subcellularLocation>
        <location evidence="1">Membrane</location>
        <topology evidence="1">Multi-pass membrane protein</topology>
    </subcellularLocation>
</comment>
<evidence type="ECO:0000313" key="8">
    <source>
        <dbReference type="EMBL" id="GMT15977.1"/>
    </source>
</evidence>
<dbReference type="InterPro" id="IPR050920">
    <property type="entry name" value="Nematode_rcpt-like_delta"/>
</dbReference>
<sequence length="85" mass="9153">EQCAVAFTVASTAVGVPLNLLLLLAISRRTPRSMRAYSILIFNASMVDLLGATSTLLTIPRHISGPFGIILIFYGPSTLVNKQFC</sequence>
<dbReference type="Pfam" id="PF10317">
    <property type="entry name" value="7TM_GPCR_Srd"/>
    <property type="match status" value="1"/>
</dbReference>
<accession>A0AAV5VB34</accession>
<gene>
    <name evidence="8" type="ORF">PFISCL1PPCAC_7274</name>
</gene>
<dbReference type="Proteomes" id="UP001432322">
    <property type="component" value="Unassembled WGS sequence"/>
</dbReference>
<feature type="non-terminal residue" evidence="8">
    <location>
        <position position="1"/>
    </location>
</feature>
<keyword evidence="3 6" id="KW-0812">Transmembrane</keyword>
<evidence type="ECO:0000256" key="3">
    <source>
        <dbReference type="ARBA" id="ARBA00022692"/>
    </source>
</evidence>
<dbReference type="EMBL" id="BTSY01000002">
    <property type="protein sequence ID" value="GMT15977.1"/>
    <property type="molecule type" value="Genomic_DNA"/>
</dbReference>
<reference evidence="8" key="1">
    <citation type="submission" date="2023-10" db="EMBL/GenBank/DDBJ databases">
        <title>Genome assembly of Pristionchus species.</title>
        <authorList>
            <person name="Yoshida K."/>
            <person name="Sommer R.J."/>
        </authorList>
    </citation>
    <scope>NUCLEOTIDE SEQUENCE</scope>
    <source>
        <strain evidence="8">RS5133</strain>
    </source>
</reference>
<feature type="domain" description="G-protein coupled receptors family 1 profile" evidence="7">
    <location>
        <begin position="18"/>
        <end position="85"/>
    </location>
</feature>
<comment type="caution">
    <text evidence="8">The sequence shown here is derived from an EMBL/GenBank/DDBJ whole genome shotgun (WGS) entry which is preliminary data.</text>
</comment>
<evidence type="ECO:0000256" key="4">
    <source>
        <dbReference type="ARBA" id="ARBA00022989"/>
    </source>
</evidence>
<organism evidence="8 9">
    <name type="scientific">Pristionchus fissidentatus</name>
    <dbReference type="NCBI Taxonomy" id="1538716"/>
    <lineage>
        <taxon>Eukaryota</taxon>
        <taxon>Metazoa</taxon>
        <taxon>Ecdysozoa</taxon>
        <taxon>Nematoda</taxon>
        <taxon>Chromadorea</taxon>
        <taxon>Rhabditida</taxon>
        <taxon>Rhabditina</taxon>
        <taxon>Diplogasteromorpha</taxon>
        <taxon>Diplogasteroidea</taxon>
        <taxon>Neodiplogasteridae</taxon>
        <taxon>Pristionchus</taxon>
    </lineage>
</organism>
<proteinExistence type="inferred from homology"/>
<dbReference type="AlphaFoldDB" id="A0AAV5VB34"/>
<keyword evidence="5 6" id="KW-0472">Membrane</keyword>
<evidence type="ECO:0000313" key="9">
    <source>
        <dbReference type="Proteomes" id="UP001432322"/>
    </source>
</evidence>
<feature type="transmembrane region" description="Helical" evidence="6">
    <location>
        <begin position="6"/>
        <end position="25"/>
    </location>
</feature>
<evidence type="ECO:0000256" key="2">
    <source>
        <dbReference type="ARBA" id="ARBA00009166"/>
    </source>
</evidence>
<comment type="similarity">
    <text evidence="2">Belongs to the nematode receptor-like protein srd family.</text>
</comment>
<feature type="transmembrane region" description="Helical" evidence="6">
    <location>
        <begin position="63"/>
        <end position="80"/>
    </location>
</feature>
<feature type="transmembrane region" description="Helical" evidence="6">
    <location>
        <begin position="37"/>
        <end position="57"/>
    </location>
</feature>
<keyword evidence="4 6" id="KW-1133">Transmembrane helix</keyword>
<dbReference type="GO" id="GO:0016020">
    <property type="term" value="C:membrane"/>
    <property type="evidence" value="ECO:0007669"/>
    <property type="project" value="UniProtKB-SubCell"/>
</dbReference>
<keyword evidence="9" id="KW-1185">Reference proteome</keyword>
<dbReference type="InterPro" id="IPR019421">
    <property type="entry name" value="7TM_GPCR_serpentine_rcpt_Srd"/>
</dbReference>
<dbReference type="PROSITE" id="PS50262">
    <property type="entry name" value="G_PROTEIN_RECEP_F1_2"/>
    <property type="match status" value="1"/>
</dbReference>
<evidence type="ECO:0000259" key="7">
    <source>
        <dbReference type="PROSITE" id="PS50262"/>
    </source>
</evidence>